<feature type="compositionally biased region" description="Basic and acidic residues" evidence="3">
    <location>
        <begin position="241"/>
        <end position="254"/>
    </location>
</feature>
<evidence type="ECO:0000256" key="1">
    <source>
        <dbReference type="ARBA" id="ARBA00006832"/>
    </source>
</evidence>
<dbReference type="AlphaFoldDB" id="A0A9J6DNG4"/>
<reference evidence="5" key="2">
    <citation type="submission" date="2021-09" db="EMBL/GenBank/DDBJ databases">
        <authorList>
            <person name="Jia N."/>
            <person name="Wang J."/>
            <person name="Shi W."/>
            <person name="Du L."/>
            <person name="Sun Y."/>
            <person name="Zhan W."/>
            <person name="Jiang J."/>
            <person name="Wang Q."/>
            <person name="Zhang B."/>
            <person name="Ji P."/>
            <person name="Sakyi L.B."/>
            <person name="Cui X."/>
            <person name="Yuan T."/>
            <person name="Jiang B."/>
            <person name="Yang W."/>
            <person name="Lam T.T.-Y."/>
            <person name="Chang Q."/>
            <person name="Ding S."/>
            <person name="Wang X."/>
            <person name="Zhu J."/>
            <person name="Ruan X."/>
            <person name="Zhao L."/>
            <person name="Wei J."/>
            <person name="Que T."/>
            <person name="Du C."/>
            <person name="Cheng J."/>
            <person name="Dai P."/>
            <person name="Han X."/>
            <person name="Huang E."/>
            <person name="Gao Y."/>
            <person name="Liu J."/>
            <person name="Shao H."/>
            <person name="Ye R."/>
            <person name="Li L."/>
            <person name="Wei W."/>
            <person name="Wang X."/>
            <person name="Wang C."/>
            <person name="Huo Q."/>
            <person name="Li W."/>
            <person name="Guo W."/>
            <person name="Chen H."/>
            <person name="Chen S."/>
            <person name="Zhou L."/>
            <person name="Zhou L."/>
            <person name="Ni X."/>
            <person name="Tian J."/>
            <person name="Zhou Y."/>
            <person name="Sheng Y."/>
            <person name="Liu T."/>
            <person name="Pan Y."/>
            <person name="Xia L."/>
            <person name="Li J."/>
            <person name="Zhao F."/>
            <person name="Cao W."/>
        </authorList>
    </citation>
    <scope>NUCLEOTIDE SEQUENCE</scope>
    <source>
        <strain evidence="5">Rmic-2018</strain>
        <tissue evidence="5">Larvae</tissue>
    </source>
</reference>
<sequence length="450" mass="51359">MAAWHALHPHQAPAQKNIQRTVFWNTGPILRLVLSLLSVLTAPLNATIIVVHSLRAAQCSTARHSHDRNPRKPCRFCKEAIRAKAIVDDSTKSVHASRERRANAGNKLAQLLNDEEEDDFYKTTYGGFNDEEDDKEYETENDESDVVDSDFDIDERDEPISDQDDDEEGGKRKRRVVTKAYVEPLPEKKRKRSVEKKQKAEKPAKRRRIQSSIDKEDSSAFSAVLPGERKSVRRSTQAKSQETERRRQAHEEKRRQRHTRKSGAEHSWHPTQEELLEEAKLTEQENLRSLESYQRLELEKKKAKIVKNTNRGPMIRYHSISMPLIEEVETEGLVASTARCSRNFITFPDEATLKEHFPGGRPKAANRSVCPITRLPARYFDPVTLIPYANLQAFRVLREAYYAQLEQKGDVRQPEVAAWVEWRKRNRAQRAALANANKAAAAAAAAAAAT</sequence>
<dbReference type="Pfam" id="PF08265">
    <property type="entry name" value="YL1_C"/>
    <property type="match status" value="1"/>
</dbReference>
<evidence type="ECO:0000313" key="6">
    <source>
        <dbReference type="Proteomes" id="UP000821866"/>
    </source>
</evidence>
<dbReference type="Proteomes" id="UP000821866">
    <property type="component" value="Chromosome 6"/>
</dbReference>
<accession>A0A9J6DNG4</accession>
<evidence type="ECO:0000313" key="5">
    <source>
        <dbReference type="EMBL" id="KAH8023566.1"/>
    </source>
</evidence>
<dbReference type="PANTHER" id="PTHR13275:SF4">
    <property type="entry name" value="VACUOLAR PROTEIN SORTING-ASSOCIATED PROTEIN 72 HOMOLOG"/>
    <property type="match status" value="1"/>
</dbReference>
<feature type="compositionally biased region" description="Acidic residues" evidence="3">
    <location>
        <begin position="129"/>
        <end position="168"/>
    </location>
</feature>
<evidence type="ECO:0000259" key="4">
    <source>
        <dbReference type="SMART" id="SM00993"/>
    </source>
</evidence>
<proteinExistence type="inferred from homology"/>
<reference evidence="5" key="1">
    <citation type="journal article" date="2020" name="Cell">
        <title>Large-Scale Comparative Analyses of Tick Genomes Elucidate Their Genetic Diversity and Vector Capacities.</title>
        <authorList>
            <consortium name="Tick Genome and Microbiome Consortium (TIGMIC)"/>
            <person name="Jia N."/>
            <person name="Wang J."/>
            <person name="Shi W."/>
            <person name="Du L."/>
            <person name="Sun Y."/>
            <person name="Zhan W."/>
            <person name="Jiang J.F."/>
            <person name="Wang Q."/>
            <person name="Zhang B."/>
            <person name="Ji P."/>
            <person name="Bell-Sakyi L."/>
            <person name="Cui X.M."/>
            <person name="Yuan T.T."/>
            <person name="Jiang B.G."/>
            <person name="Yang W.F."/>
            <person name="Lam T.T."/>
            <person name="Chang Q.C."/>
            <person name="Ding S.J."/>
            <person name="Wang X.J."/>
            <person name="Zhu J.G."/>
            <person name="Ruan X.D."/>
            <person name="Zhao L."/>
            <person name="Wei J.T."/>
            <person name="Ye R.Z."/>
            <person name="Que T.C."/>
            <person name="Du C.H."/>
            <person name="Zhou Y.H."/>
            <person name="Cheng J.X."/>
            <person name="Dai P.F."/>
            <person name="Guo W.B."/>
            <person name="Han X.H."/>
            <person name="Huang E.J."/>
            <person name="Li L.F."/>
            <person name="Wei W."/>
            <person name="Gao Y.C."/>
            <person name="Liu J.Z."/>
            <person name="Shao H.Z."/>
            <person name="Wang X."/>
            <person name="Wang C.C."/>
            <person name="Yang T.C."/>
            <person name="Huo Q.B."/>
            <person name="Li W."/>
            <person name="Chen H.Y."/>
            <person name="Chen S.E."/>
            <person name="Zhou L.G."/>
            <person name="Ni X.B."/>
            <person name="Tian J.H."/>
            <person name="Sheng Y."/>
            <person name="Liu T."/>
            <person name="Pan Y.S."/>
            <person name="Xia L.Y."/>
            <person name="Li J."/>
            <person name="Zhao F."/>
            <person name="Cao W.C."/>
        </authorList>
    </citation>
    <scope>NUCLEOTIDE SEQUENCE</scope>
    <source>
        <strain evidence="5">Rmic-2018</strain>
    </source>
</reference>
<protein>
    <recommendedName>
        <fullName evidence="2">Vacuolar protein sorting-associated protein 72 homolog</fullName>
    </recommendedName>
</protein>
<gene>
    <name evidence="5" type="ORF">HPB51_014815</name>
</gene>
<feature type="compositionally biased region" description="Basic and acidic residues" evidence="3">
    <location>
        <begin position="262"/>
        <end position="271"/>
    </location>
</feature>
<keyword evidence="6" id="KW-1185">Reference proteome</keyword>
<feature type="domain" description="Vps72/YL1 C-terminal" evidence="4">
    <location>
        <begin position="368"/>
        <end position="397"/>
    </location>
</feature>
<dbReference type="InterPro" id="IPR013272">
    <property type="entry name" value="Vps72/YL1_C"/>
</dbReference>
<evidence type="ECO:0000256" key="2">
    <source>
        <dbReference type="ARBA" id="ARBA00020000"/>
    </source>
</evidence>
<comment type="similarity">
    <text evidence="1">Belongs to the VPS72/YL1 family.</text>
</comment>
<evidence type="ECO:0000256" key="3">
    <source>
        <dbReference type="SAM" id="MobiDB-lite"/>
    </source>
</evidence>
<comment type="caution">
    <text evidence="5">The sequence shown here is derived from an EMBL/GenBank/DDBJ whole genome shotgun (WGS) entry which is preliminary data.</text>
</comment>
<dbReference type="PANTHER" id="PTHR13275">
    <property type="entry name" value="YL-1 PROTEIN TRANSCRIPTION FACTOR-LIKE 1"/>
    <property type="match status" value="1"/>
</dbReference>
<dbReference type="Pfam" id="PF05764">
    <property type="entry name" value="YL1"/>
    <property type="match status" value="1"/>
</dbReference>
<dbReference type="VEuPathDB" id="VectorBase:LOC119171827"/>
<dbReference type="SMART" id="SM00993">
    <property type="entry name" value="YL1_C"/>
    <property type="match status" value="1"/>
</dbReference>
<feature type="compositionally biased region" description="Basic and acidic residues" evidence="3">
    <location>
        <begin position="90"/>
        <end position="102"/>
    </location>
</feature>
<organism evidence="5 6">
    <name type="scientific">Rhipicephalus microplus</name>
    <name type="common">Cattle tick</name>
    <name type="synonym">Boophilus microplus</name>
    <dbReference type="NCBI Taxonomy" id="6941"/>
    <lineage>
        <taxon>Eukaryota</taxon>
        <taxon>Metazoa</taxon>
        <taxon>Ecdysozoa</taxon>
        <taxon>Arthropoda</taxon>
        <taxon>Chelicerata</taxon>
        <taxon>Arachnida</taxon>
        <taxon>Acari</taxon>
        <taxon>Parasitiformes</taxon>
        <taxon>Ixodida</taxon>
        <taxon>Ixodoidea</taxon>
        <taxon>Ixodidae</taxon>
        <taxon>Rhipicephalinae</taxon>
        <taxon>Rhipicephalus</taxon>
        <taxon>Boophilus</taxon>
    </lineage>
</organism>
<dbReference type="GO" id="GO:0005634">
    <property type="term" value="C:nucleus"/>
    <property type="evidence" value="ECO:0007669"/>
    <property type="project" value="TreeGrafter"/>
</dbReference>
<dbReference type="InterPro" id="IPR046757">
    <property type="entry name" value="YL1_N"/>
</dbReference>
<dbReference type="EMBL" id="JABSTU010000008">
    <property type="protein sequence ID" value="KAH8023566.1"/>
    <property type="molecule type" value="Genomic_DNA"/>
</dbReference>
<name>A0A9J6DNG4_RHIMP</name>
<feature type="region of interest" description="Disordered" evidence="3">
    <location>
        <begin position="90"/>
        <end position="271"/>
    </location>
</feature>